<feature type="region of interest" description="Disordered" evidence="1">
    <location>
        <begin position="211"/>
        <end position="305"/>
    </location>
</feature>
<feature type="compositionally biased region" description="Polar residues" evidence="1">
    <location>
        <begin position="38"/>
        <end position="51"/>
    </location>
</feature>
<feature type="compositionally biased region" description="Basic and acidic residues" evidence="1">
    <location>
        <begin position="211"/>
        <end position="234"/>
    </location>
</feature>
<feature type="compositionally biased region" description="Basic and acidic residues" evidence="1">
    <location>
        <begin position="364"/>
        <end position="375"/>
    </location>
</feature>
<gene>
    <name evidence="2" type="ORF">CHYS00102_LOCUS3507</name>
    <name evidence="3" type="ORF">CHYS00102_LOCUS3508</name>
</gene>
<feature type="compositionally biased region" description="Low complexity" evidence="1">
    <location>
        <begin position="28"/>
        <end position="37"/>
    </location>
</feature>
<dbReference type="AlphaFoldDB" id="A0A6U5DW60"/>
<feature type="region of interest" description="Disordered" evidence="1">
    <location>
        <begin position="176"/>
        <end position="195"/>
    </location>
</feature>
<feature type="compositionally biased region" description="Pro residues" evidence="1">
    <location>
        <begin position="18"/>
        <end position="27"/>
    </location>
</feature>
<organism evidence="2">
    <name type="scientific">Corethron hystrix</name>
    <dbReference type="NCBI Taxonomy" id="216773"/>
    <lineage>
        <taxon>Eukaryota</taxon>
        <taxon>Sar</taxon>
        <taxon>Stramenopiles</taxon>
        <taxon>Ochrophyta</taxon>
        <taxon>Bacillariophyta</taxon>
        <taxon>Coscinodiscophyceae</taxon>
        <taxon>Corethrophycidae</taxon>
        <taxon>Corethrales</taxon>
        <taxon>Corethraceae</taxon>
        <taxon>Corethron</taxon>
    </lineage>
</organism>
<dbReference type="EMBL" id="HBFR01005056">
    <property type="protein sequence ID" value="CAD8876329.1"/>
    <property type="molecule type" value="Transcribed_RNA"/>
</dbReference>
<sequence>MEDDEVGPPRTKNERPSPYFPYGPPSSSPDTASSASSLDYSMATSLNQQLSDLDMDGTAVQSSPTEEEQATAVISTPLPTGGKDIDSPITPETNPLPTLRKERRYPKLFNSMEKGGTSGGMGAGITKSGMATTGTMMMGTKKMEPTTTGAIMSGKNTTTTAWEMTDMEITEVLPVTTPSQPSTIPPLPLSSSSNQSTFVRTALHKTFAHHAEERCSWEPSPQRDDFDDGNKGDRLSLPSYPFDPRLSIIPSTQDNAGDTSPAGPYPNTNISHPPPSQTRCEYPPPSSHAPSPTQRPSLHGSAPTSIMMPMLPSILTLNPISVSEYASAPRPVRTQVSLVMANRAIEALNAWLSQTFCQDDPDDRDGAQSRRRSVELTEKEAQKIITVEDSHDAAVRRILLGLCHWRRVTLLRRQKGEDGDEDHGDAGYRFVIGRE</sequence>
<evidence type="ECO:0000313" key="3">
    <source>
        <dbReference type="EMBL" id="CAD8876330.1"/>
    </source>
</evidence>
<protein>
    <submittedName>
        <fullName evidence="2">Uncharacterized protein</fullName>
    </submittedName>
</protein>
<evidence type="ECO:0000313" key="2">
    <source>
        <dbReference type="EMBL" id="CAD8876329.1"/>
    </source>
</evidence>
<feature type="region of interest" description="Disordered" evidence="1">
    <location>
        <begin position="1"/>
        <end position="97"/>
    </location>
</feature>
<name>A0A6U5DW60_9STRA</name>
<feature type="compositionally biased region" description="Polar residues" evidence="1">
    <location>
        <begin position="249"/>
        <end position="258"/>
    </location>
</feature>
<proteinExistence type="predicted"/>
<accession>A0A6U5DW60</accession>
<reference evidence="2" key="1">
    <citation type="submission" date="2021-01" db="EMBL/GenBank/DDBJ databases">
        <authorList>
            <person name="Corre E."/>
            <person name="Pelletier E."/>
            <person name="Niang G."/>
            <person name="Scheremetjew M."/>
            <person name="Finn R."/>
            <person name="Kale V."/>
            <person name="Holt S."/>
            <person name="Cochrane G."/>
            <person name="Meng A."/>
            <person name="Brown T."/>
            <person name="Cohen L."/>
        </authorList>
    </citation>
    <scope>NUCLEOTIDE SEQUENCE</scope>
    <source>
        <strain evidence="2">308</strain>
    </source>
</reference>
<feature type="compositionally biased region" description="Pro residues" evidence="1">
    <location>
        <begin position="272"/>
        <end position="287"/>
    </location>
</feature>
<evidence type="ECO:0000256" key="1">
    <source>
        <dbReference type="SAM" id="MobiDB-lite"/>
    </source>
</evidence>
<dbReference type="EMBL" id="HBFR01005057">
    <property type="protein sequence ID" value="CAD8876330.1"/>
    <property type="molecule type" value="Transcribed_RNA"/>
</dbReference>
<feature type="region of interest" description="Disordered" evidence="1">
    <location>
        <begin position="356"/>
        <end position="375"/>
    </location>
</feature>